<dbReference type="AlphaFoldDB" id="A0AAU7UCZ0"/>
<name>A0AAU7UCZ0_9DEIO</name>
<sequence>MNVLHLSTDDLGGGAARGAYWLHQALRSEGVASRMLVQRKSTQDPDVLLAAGHLHKLASRTDQLALRLYPKRRRAIFTPSLMGWGVQHTVNRLRPDVVNLHWVQGGFTTPETIGAIQAPLVWTLRDLWPLTGGCHYSGDCERFTSGCGHCPALGSERGLDLSSLLYARKQRAWRGRRITLVALSEWMADQARLSPLFAGSDISVIPNALDTDIYKQMPRAFAREALNLPARGRIVLFSALNPLGERRKGFAEFMAALELLRQQGEEDLTAVVVGAVTRTPPERPPVPTIYTGPLRDDASLALAYAAADLTVMPSHEEAFGKVAMESLACGTPVVGFNVGGLKDVVDHLQNGYLARLGDIPDLAEGIRQLLHHPDPGQLAQHGRDKTERLYTFSRQARLYSSLYTRLLSEVSEPCLSTSR</sequence>
<dbReference type="KEGG" id="dsc:ABOD76_08545"/>
<dbReference type="PANTHER" id="PTHR12526">
    <property type="entry name" value="GLYCOSYLTRANSFERASE"/>
    <property type="match status" value="1"/>
</dbReference>
<evidence type="ECO:0000313" key="2">
    <source>
        <dbReference type="EMBL" id="XBV86346.1"/>
    </source>
</evidence>
<dbReference type="RefSeq" id="WP_350244413.1">
    <property type="nucleotide sequence ID" value="NZ_CP158299.1"/>
</dbReference>
<dbReference type="InterPro" id="IPR028098">
    <property type="entry name" value="Glyco_trans_4-like_N"/>
</dbReference>
<organism evidence="2">
    <name type="scientific">Deinococcus sonorensis KR-87</name>
    <dbReference type="NCBI Taxonomy" id="694439"/>
    <lineage>
        <taxon>Bacteria</taxon>
        <taxon>Thermotogati</taxon>
        <taxon>Deinococcota</taxon>
        <taxon>Deinococci</taxon>
        <taxon>Deinococcales</taxon>
        <taxon>Deinococcaceae</taxon>
        <taxon>Deinococcus</taxon>
    </lineage>
</organism>
<dbReference type="PANTHER" id="PTHR12526:SF635">
    <property type="entry name" value="GLYCOSYL TRANSFERASE GROUP 1"/>
    <property type="match status" value="1"/>
</dbReference>
<dbReference type="Pfam" id="PF13692">
    <property type="entry name" value="Glyco_trans_1_4"/>
    <property type="match status" value="1"/>
</dbReference>
<dbReference type="SUPFAM" id="SSF53756">
    <property type="entry name" value="UDP-Glycosyltransferase/glycogen phosphorylase"/>
    <property type="match status" value="1"/>
</dbReference>
<dbReference type="Pfam" id="PF13439">
    <property type="entry name" value="Glyco_transf_4"/>
    <property type="match status" value="1"/>
</dbReference>
<dbReference type="EC" id="2.4.-.-" evidence="2"/>
<keyword evidence="2" id="KW-0808">Transferase</keyword>
<gene>
    <name evidence="2" type="ORF">ABOD76_08545</name>
</gene>
<dbReference type="EMBL" id="CP158299">
    <property type="protein sequence ID" value="XBV86346.1"/>
    <property type="molecule type" value="Genomic_DNA"/>
</dbReference>
<dbReference type="Gene3D" id="3.40.50.2000">
    <property type="entry name" value="Glycogen Phosphorylase B"/>
    <property type="match status" value="2"/>
</dbReference>
<proteinExistence type="predicted"/>
<evidence type="ECO:0000259" key="1">
    <source>
        <dbReference type="Pfam" id="PF13439"/>
    </source>
</evidence>
<dbReference type="GO" id="GO:0016757">
    <property type="term" value="F:glycosyltransferase activity"/>
    <property type="evidence" value="ECO:0007669"/>
    <property type="project" value="UniProtKB-KW"/>
</dbReference>
<feature type="domain" description="Glycosyltransferase subfamily 4-like N-terminal" evidence="1">
    <location>
        <begin position="13"/>
        <end position="212"/>
    </location>
</feature>
<protein>
    <submittedName>
        <fullName evidence="2">Glycosyltransferase</fullName>
        <ecNumber evidence="2">2.4.-.-</ecNumber>
    </submittedName>
</protein>
<accession>A0AAU7UCZ0</accession>
<reference evidence="2" key="1">
    <citation type="submission" date="2024-06" db="EMBL/GenBank/DDBJ databases">
        <title>Draft Genome Sequence of Deinococcus sonorensis Type Strain KR-87, a Biofilm Producing Representative of the Genus Deinococcus.</title>
        <authorList>
            <person name="Boren L.S."/>
            <person name="Grosso R.A."/>
            <person name="Hugenberg-Cox A.N."/>
            <person name="Hill J.T.E."/>
            <person name="Albert C.M."/>
            <person name="Tuohy J.M."/>
        </authorList>
    </citation>
    <scope>NUCLEOTIDE SEQUENCE</scope>
    <source>
        <strain evidence="2">KR-87</strain>
    </source>
</reference>
<keyword evidence="2" id="KW-0328">Glycosyltransferase</keyword>